<dbReference type="RefSeq" id="WP_382228653.1">
    <property type="nucleotide sequence ID" value="NZ_JBHTCA010000049.1"/>
</dbReference>
<comment type="caution">
    <text evidence="1">The sequence shown here is derived from an EMBL/GenBank/DDBJ whole genome shotgun (WGS) entry which is preliminary data.</text>
</comment>
<evidence type="ECO:0000313" key="2">
    <source>
        <dbReference type="Proteomes" id="UP001596501"/>
    </source>
</evidence>
<dbReference type="EMBL" id="JBHTCA010000049">
    <property type="protein sequence ID" value="MFC7411780.1"/>
    <property type="molecule type" value="Genomic_DNA"/>
</dbReference>
<proteinExistence type="predicted"/>
<evidence type="ECO:0000313" key="1">
    <source>
        <dbReference type="EMBL" id="MFC7411780.1"/>
    </source>
</evidence>
<sequence length="149" mass="17281">MHTLFLDFDGVLHPEFCHQSKHFSCLPLLEAVLRQVPACDVVVTSTWRHQYPIEVLRDRFSSDIQPRVIGVTPRFSHLEDVPDVLFGYEREAECNAWLRDNGRVMAPWLAVDDRSWLFRPFNQFLFLVDGKTGLTAPMAATLAERLRRL</sequence>
<dbReference type="Proteomes" id="UP001596501">
    <property type="component" value="Unassembled WGS sequence"/>
</dbReference>
<reference evidence="2" key="1">
    <citation type="journal article" date="2019" name="Int. J. Syst. Evol. Microbiol.">
        <title>The Global Catalogue of Microorganisms (GCM) 10K type strain sequencing project: providing services to taxonomists for standard genome sequencing and annotation.</title>
        <authorList>
            <consortium name="The Broad Institute Genomics Platform"/>
            <consortium name="The Broad Institute Genome Sequencing Center for Infectious Disease"/>
            <person name="Wu L."/>
            <person name="Ma J."/>
        </authorList>
    </citation>
    <scope>NUCLEOTIDE SEQUENCE [LARGE SCALE GENOMIC DNA]</scope>
    <source>
        <strain evidence="2">CGMCC 1.12371</strain>
    </source>
</reference>
<name>A0ABW2QW68_9BURK</name>
<keyword evidence="2" id="KW-1185">Reference proteome</keyword>
<protein>
    <submittedName>
        <fullName evidence="1">HAD domain-containing protein</fullName>
    </submittedName>
</protein>
<gene>
    <name evidence="1" type="ORF">ACFQPB_23270</name>
</gene>
<organism evidence="1 2">
    <name type="scientific">Hydrogenophaga atypica</name>
    <dbReference type="NCBI Taxonomy" id="249409"/>
    <lineage>
        <taxon>Bacteria</taxon>
        <taxon>Pseudomonadati</taxon>
        <taxon>Pseudomonadota</taxon>
        <taxon>Betaproteobacteria</taxon>
        <taxon>Burkholderiales</taxon>
        <taxon>Comamonadaceae</taxon>
        <taxon>Hydrogenophaga</taxon>
    </lineage>
</organism>
<accession>A0ABW2QW68</accession>
<dbReference type="Pfam" id="PF18143">
    <property type="entry name" value="HAD_SAK_2"/>
    <property type="match status" value="1"/>
</dbReference>